<proteinExistence type="predicted"/>
<organism evidence="1 2">
    <name type="scientific">Coemansia linderi</name>
    <dbReference type="NCBI Taxonomy" id="2663919"/>
    <lineage>
        <taxon>Eukaryota</taxon>
        <taxon>Fungi</taxon>
        <taxon>Fungi incertae sedis</taxon>
        <taxon>Zoopagomycota</taxon>
        <taxon>Kickxellomycotina</taxon>
        <taxon>Kickxellomycetes</taxon>
        <taxon>Kickxellales</taxon>
        <taxon>Kickxellaceae</taxon>
        <taxon>Coemansia</taxon>
    </lineage>
</organism>
<gene>
    <name evidence="1" type="ORF">GGI18_006504</name>
</gene>
<dbReference type="Proteomes" id="UP001140066">
    <property type="component" value="Unassembled WGS sequence"/>
</dbReference>
<comment type="caution">
    <text evidence="1">The sequence shown here is derived from an EMBL/GenBank/DDBJ whole genome shotgun (WGS) entry which is preliminary data.</text>
</comment>
<name>A0ACC1JNW9_9FUNG</name>
<reference evidence="1" key="1">
    <citation type="submission" date="2022-07" db="EMBL/GenBank/DDBJ databases">
        <title>Phylogenomic reconstructions and comparative analyses of Kickxellomycotina fungi.</title>
        <authorList>
            <person name="Reynolds N.K."/>
            <person name="Stajich J.E."/>
            <person name="Barry K."/>
            <person name="Grigoriev I.V."/>
            <person name="Crous P."/>
            <person name="Smith M.E."/>
        </authorList>
    </citation>
    <scope>NUCLEOTIDE SEQUENCE</scope>
    <source>
        <strain evidence="1">BCRC 34191</strain>
    </source>
</reference>
<feature type="non-terminal residue" evidence="1">
    <location>
        <position position="180"/>
    </location>
</feature>
<dbReference type="EMBL" id="JANBUK010004364">
    <property type="protein sequence ID" value="KAJ2764188.1"/>
    <property type="molecule type" value="Genomic_DNA"/>
</dbReference>
<protein>
    <submittedName>
        <fullName evidence="1">Uncharacterized protein</fullName>
    </submittedName>
</protein>
<sequence length="180" mass="19276">MTSGPSIPQKRQREGTFPATAEPRQAGGPCPITPQRHCSADSPLATRARLAPGAHEAGSSGVTDDVILWQSMSPSGTLRNVVRQRTLPSQKDVLLEETNLTRGIVQQIIDRRVIDSTGFKAANTAINQLSRGRSILKTMSSDLGSEAADIGSSYCDIAPADMSVEITPMANRRSRAIPRP</sequence>
<keyword evidence="2" id="KW-1185">Reference proteome</keyword>
<accession>A0ACC1JNW9</accession>
<evidence type="ECO:0000313" key="1">
    <source>
        <dbReference type="EMBL" id="KAJ2764188.1"/>
    </source>
</evidence>
<evidence type="ECO:0000313" key="2">
    <source>
        <dbReference type="Proteomes" id="UP001140066"/>
    </source>
</evidence>